<protein>
    <submittedName>
        <fullName evidence="1">Uncharacterized protein</fullName>
    </submittedName>
</protein>
<sequence>MSSFLSSQRGPPSFRCWARLSLLVPGCIYPIAAPESCTIELLYACASSFMPSASLEITSYVPVRRLWKTSNLSVNIF</sequence>
<accession>A0A0A9D085</accession>
<dbReference type="AlphaFoldDB" id="A0A0A9D085"/>
<reference evidence="1" key="1">
    <citation type="submission" date="2014-09" db="EMBL/GenBank/DDBJ databases">
        <authorList>
            <person name="Magalhaes I.L.F."/>
            <person name="Oliveira U."/>
            <person name="Santos F.R."/>
            <person name="Vidigal T.H.D.A."/>
            <person name="Brescovit A.D."/>
            <person name="Santos A.J."/>
        </authorList>
    </citation>
    <scope>NUCLEOTIDE SEQUENCE</scope>
    <source>
        <tissue evidence="1">Shoot tissue taken approximately 20 cm above the soil surface</tissue>
    </source>
</reference>
<name>A0A0A9D085_ARUDO</name>
<dbReference type="EMBL" id="GBRH01215891">
    <property type="protein sequence ID" value="JAD82004.1"/>
    <property type="molecule type" value="Transcribed_RNA"/>
</dbReference>
<proteinExistence type="predicted"/>
<evidence type="ECO:0000313" key="1">
    <source>
        <dbReference type="EMBL" id="JAD82004.1"/>
    </source>
</evidence>
<organism evidence="1">
    <name type="scientific">Arundo donax</name>
    <name type="common">Giant reed</name>
    <name type="synonym">Donax arundinaceus</name>
    <dbReference type="NCBI Taxonomy" id="35708"/>
    <lineage>
        <taxon>Eukaryota</taxon>
        <taxon>Viridiplantae</taxon>
        <taxon>Streptophyta</taxon>
        <taxon>Embryophyta</taxon>
        <taxon>Tracheophyta</taxon>
        <taxon>Spermatophyta</taxon>
        <taxon>Magnoliopsida</taxon>
        <taxon>Liliopsida</taxon>
        <taxon>Poales</taxon>
        <taxon>Poaceae</taxon>
        <taxon>PACMAD clade</taxon>
        <taxon>Arundinoideae</taxon>
        <taxon>Arundineae</taxon>
        <taxon>Arundo</taxon>
    </lineage>
</organism>
<reference evidence="1" key="2">
    <citation type="journal article" date="2015" name="Data Brief">
        <title>Shoot transcriptome of the giant reed, Arundo donax.</title>
        <authorList>
            <person name="Barrero R.A."/>
            <person name="Guerrero F.D."/>
            <person name="Moolhuijzen P."/>
            <person name="Goolsby J.A."/>
            <person name="Tidwell J."/>
            <person name="Bellgard S.E."/>
            <person name="Bellgard M.I."/>
        </authorList>
    </citation>
    <scope>NUCLEOTIDE SEQUENCE</scope>
    <source>
        <tissue evidence="1">Shoot tissue taken approximately 20 cm above the soil surface</tissue>
    </source>
</reference>